<name>A0A2G8RGI3_9RHOB</name>
<keyword evidence="3" id="KW-1185">Reference proteome</keyword>
<evidence type="ECO:0000313" key="3">
    <source>
        <dbReference type="Proteomes" id="UP000231259"/>
    </source>
</evidence>
<dbReference type="AlphaFoldDB" id="A0A2G8RGI3"/>
<evidence type="ECO:0000313" key="2">
    <source>
        <dbReference type="EMBL" id="PIL20511.1"/>
    </source>
</evidence>
<proteinExistence type="predicted"/>
<comment type="caution">
    <text evidence="2">The sequence shown here is derived from an EMBL/GenBank/DDBJ whole genome shotgun (WGS) entry which is preliminary data.</text>
</comment>
<gene>
    <name evidence="2" type="ORF">P775_08255</name>
</gene>
<evidence type="ECO:0000256" key="1">
    <source>
        <dbReference type="SAM" id="MobiDB-lite"/>
    </source>
</evidence>
<organism evidence="2 3">
    <name type="scientific">Puniceibacterium antarcticum</name>
    <dbReference type="NCBI Taxonomy" id="1206336"/>
    <lineage>
        <taxon>Bacteria</taxon>
        <taxon>Pseudomonadati</taxon>
        <taxon>Pseudomonadota</taxon>
        <taxon>Alphaproteobacteria</taxon>
        <taxon>Rhodobacterales</taxon>
        <taxon>Paracoccaceae</taxon>
        <taxon>Puniceibacterium</taxon>
    </lineage>
</organism>
<dbReference type="RefSeq" id="WP_099910460.1">
    <property type="nucleotide sequence ID" value="NZ_AWWI01000060.1"/>
</dbReference>
<dbReference type="EMBL" id="AWWI01000060">
    <property type="protein sequence ID" value="PIL20511.1"/>
    <property type="molecule type" value="Genomic_DNA"/>
</dbReference>
<accession>A0A2G8RGI3</accession>
<protein>
    <submittedName>
        <fullName evidence="2">Uncharacterized protein</fullName>
    </submittedName>
</protein>
<sequence>MTDQMKYPDKIDVVGRMAKTGRSPLDREFRGEARVYHPGRLAGEIYVNGAQAKEIYDRDQAKIASLRAKLNRLQRLYDDTASHMLSGIKVPELDQVEPEISKGDSDAG</sequence>
<reference evidence="2 3" key="1">
    <citation type="submission" date="2013-09" db="EMBL/GenBank/DDBJ databases">
        <title>Genome sequencing of Phaeobacter antarcticus sp. nov. SM1211.</title>
        <authorList>
            <person name="Zhang X.-Y."/>
            <person name="Liu C."/>
            <person name="Chen X.-L."/>
            <person name="Xie B.-B."/>
            <person name="Qin Q.-L."/>
            <person name="Rong J.-C."/>
            <person name="Zhang Y.-Z."/>
        </authorList>
    </citation>
    <scope>NUCLEOTIDE SEQUENCE [LARGE SCALE GENOMIC DNA]</scope>
    <source>
        <strain evidence="2 3">SM1211</strain>
    </source>
</reference>
<feature type="region of interest" description="Disordered" evidence="1">
    <location>
        <begin position="89"/>
        <end position="108"/>
    </location>
</feature>
<feature type="compositionally biased region" description="Basic and acidic residues" evidence="1">
    <location>
        <begin position="99"/>
        <end position="108"/>
    </location>
</feature>
<dbReference type="Proteomes" id="UP000231259">
    <property type="component" value="Unassembled WGS sequence"/>
</dbReference>